<sequence>MECLILKIVFISAFNLVIHTQKADGSPAQLLQSLLIFPGTKWCGVGSIAENYDDLGMEEETDKCCREHDNCPDIIKGFSTKHGLTNPTFYTRVHCDCDAKFYDCLKSTGKLSSIEVSAIYFKVLHTQCFKKEHPVLRCTEITKYGCEHYELDKSKPKEYQWFDVIAF</sequence>
<dbReference type="AlphaFoldDB" id="A0A9N9XIR7"/>
<dbReference type="Pfam" id="PF05826">
    <property type="entry name" value="Phospholip_A2_2"/>
    <property type="match status" value="1"/>
</dbReference>
<evidence type="ECO:0000256" key="8">
    <source>
        <dbReference type="ARBA" id="ARBA00022837"/>
    </source>
</evidence>
<keyword evidence="16" id="KW-1185">Reference proteome</keyword>
<dbReference type="EMBL" id="OU898284">
    <property type="protein sequence ID" value="CAG9840988.1"/>
    <property type="molecule type" value="Genomic_DNA"/>
</dbReference>
<evidence type="ECO:0000256" key="6">
    <source>
        <dbReference type="ARBA" id="ARBA00022723"/>
    </source>
</evidence>
<keyword evidence="8" id="KW-0106">Calcium</keyword>
<dbReference type="SUPFAM" id="SSF48619">
    <property type="entry name" value="Phospholipase A2, PLA2"/>
    <property type="match status" value="1"/>
</dbReference>
<evidence type="ECO:0000256" key="3">
    <source>
        <dbReference type="ARBA" id="ARBA00013278"/>
    </source>
</evidence>
<dbReference type="PANTHER" id="PTHR12253">
    <property type="entry name" value="RH14732P"/>
    <property type="match status" value="1"/>
</dbReference>
<evidence type="ECO:0000259" key="14">
    <source>
        <dbReference type="SMART" id="SM00085"/>
    </source>
</evidence>
<dbReference type="FunFam" id="1.20.90.10:FF:000002">
    <property type="entry name" value="Phospholipase A2 group III"/>
    <property type="match status" value="1"/>
</dbReference>
<dbReference type="SMART" id="SM00085">
    <property type="entry name" value="PA2c"/>
    <property type="match status" value="1"/>
</dbReference>
<dbReference type="InterPro" id="IPR036444">
    <property type="entry name" value="PLipase_A2_dom_sf"/>
</dbReference>
<keyword evidence="7" id="KW-0378">Hydrolase</keyword>
<dbReference type="GO" id="GO:0016042">
    <property type="term" value="P:lipid catabolic process"/>
    <property type="evidence" value="ECO:0007669"/>
    <property type="project" value="UniProtKB-KW"/>
</dbReference>
<keyword evidence="9" id="KW-0442">Lipid degradation</keyword>
<dbReference type="InterPro" id="IPR016090">
    <property type="entry name" value="PLA2-like_dom"/>
</dbReference>
<dbReference type="GO" id="GO:0004623">
    <property type="term" value="F:phospholipase A2 activity"/>
    <property type="evidence" value="ECO:0007669"/>
    <property type="project" value="UniProtKB-EC"/>
</dbReference>
<evidence type="ECO:0000313" key="16">
    <source>
        <dbReference type="Proteomes" id="UP001153709"/>
    </source>
</evidence>
<organism evidence="15 16">
    <name type="scientific">Diabrotica balteata</name>
    <name type="common">Banded cucumber beetle</name>
    <dbReference type="NCBI Taxonomy" id="107213"/>
    <lineage>
        <taxon>Eukaryota</taxon>
        <taxon>Metazoa</taxon>
        <taxon>Ecdysozoa</taxon>
        <taxon>Arthropoda</taxon>
        <taxon>Hexapoda</taxon>
        <taxon>Insecta</taxon>
        <taxon>Pterygota</taxon>
        <taxon>Neoptera</taxon>
        <taxon>Endopterygota</taxon>
        <taxon>Coleoptera</taxon>
        <taxon>Polyphaga</taxon>
        <taxon>Cucujiformia</taxon>
        <taxon>Chrysomeloidea</taxon>
        <taxon>Chrysomelidae</taxon>
        <taxon>Galerucinae</taxon>
        <taxon>Diabroticina</taxon>
        <taxon>Diabroticites</taxon>
        <taxon>Diabrotica</taxon>
    </lineage>
</organism>
<evidence type="ECO:0000256" key="1">
    <source>
        <dbReference type="ARBA" id="ARBA00001913"/>
    </source>
</evidence>
<dbReference type="GO" id="GO:0005576">
    <property type="term" value="C:extracellular region"/>
    <property type="evidence" value="ECO:0007669"/>
    <property type="project" value="UniProtKB-SubCell"/>
</dbReference>
<dbReference type="PROSITE" id="PS00118">
    <property type="entry name" value="PA2_HIS"/>
    <property type="match status" value="1"/>
</dbReference>
<keyword evidence="13" id="KW-0732">Signal</keyword>
<keyword evidence="6" id="KW-0479">Metal-binding</keyword>
<comment type="cofactor">
    <cofactor evidence="1">
        <name>Ca(2+)</name>
        <dbReference type="ChEBI" id="CHEBI:29108"/>
    </cofactor>
</comment>
<dbReference type="InterPro" id="IPR033113">
    <property type="entry name" value="PLA2_histidine"/>
</dbReference>
<evidence type="ECO:0000256" key="4">
    <source>
        <dbReference type="ARBA" id="ARBA00021721"/>
    </source>
</evidence>
<feature type="domain" description="Phospholipase A2-like central" evidence="14">
    <location>
        <begin position="29"/>
        <end position="147"/>
    </location>
</feature>
<protein>
    <recommendedName>
        <fullName evidence="4">Phospholipase A2</fullName>
        <ecNumber evidence="3">3.1.1.4</ecNumber>
    </recommendedName>
    <alternativeName>
        <fullName evidence="12">Phosphatidylcholine 2-acylhydrolase</fullName>
    </alternativeName>
</protein>
<dbReference type="GO" id="GO:0046872">
    <property type="term" value="F:metal ion binding"/>
    <property type="evidence" value="ECO:0007669"/>
    <property type="project" value="UniProtKB-KW"/>
</dbReference>
<dbReference type="Gene3D" id="1.20.90.10">
    <property type="entry name" value="Phospholipase A2 domain"/>
    <property type="match status" value="1"/>
</dbReference>
<keyword evidence="11" id="KW-1015">Disulfide bond</keyword>
<name>A0A9N9XIR7_DIABA</name>
<proteinExistence type="predicted"/>
<keyword evidence="10" id="KW-0443">Lipid metabolism</keyword>
<evidence type="ECO:0000256" key="9">
    <source>
        <dbReference type="ARBA" id="ARBA00022963"/>
    </source>
</evidence>
<dbReference type="CDD" id="cd04704">
    <property type="entry name" value="PLA2_bee_venom_like"/>
    <property type="match status" value="1"/>
</dbReference>
<accession>A0A9N9XIR7</accession>
<dbReference type="GO" id="GO:0050482">
    <property type="term" value="P:arachidonate secretion"/>
    <property type="evidence" value="ECO:0007669"/>
    <property type="project" value="InterPro"/>
</dbReference>
<evidence type="ECO:0000256" key="2">
    <source>
        <dbReference type="ARBA" id="ARBA00004613"/>
    </source>
</evidence>
<dbReference type="Proteomes" id="UP001153709">
    <property type="component" value="Chromosome 9"/>
</dbReference>
<evidence type="ECO:0000256" key="11">
    <source>
        <dbReference type="ARBA" id="ARBA00023157"/>
    </source>
</evidence>
<comment type="subcellular location">
    <subcellularLocation>
        <location evidence="2">Secreted</location>
    </subcellularLocation>
</comment>
<keyword evidence="5" id="KW-0964">Secreted</keyword>
<dbReference type="OrthoDB" id="10059604at2759"/>
<evidence type="ECO:0000256" key="5">
    <source>
        <dbReference type="ARBA" id="ARBA00022525"/>
    </source>
</evidence>
<evidence type="ECO:0000313" key="15">
    <source>
        <dbReference type="EMBL" id="CAG9840988.1"/>
    </source>
</evidence>
<evidence type="ECO:0000256" key="10">
    <source>
        <dbReference type="ARBA" id="ARBA00023098"/>
    </source>
</evidence>
<evidence type="ECO:0000256" key="7">
    <source>
        <dbReference type="ARBA" id="ARBA00022801"/>
    </source>
</evidence>
<dbReference type="EC" id="3.1.1.4" evidence="3"/>
<feature type="signal peptide" evidence="13">
    <location>
        <begin position="1"/>
        <end position="25"/>
    </location>
</feature>
<feature type="chain" id="PRO_5040212772" description="Phospholipase A2" evidence="13">
    <location>
        <begin position="26"/>
        <end position="167"/>
    </location>
</feature>
<evidence type="ECO:0000256" key="13">
    <source>
        <dbReference type="SAM" id="SignalP"/>
    </source>
</evidence>
<dbReference type="GO" id="GO:0006644">
    <property type="term" value="P:phospholipid metabolic process"/>
    <property type="evidence" value="ECO:0007669"/>
    <property type="project" value="InterPro"/>
</dbReference>
<gene>
    <name evidence="15" type="ORF">DIABBA_LOCUS13593</name>
</gene>
<evidence type="ECO:0000256" key="12">
    <source>
        <dbReference type="ARBA" id="ARBA00029903"/>
    </source>
</evidence>
<reference evidence="15" key="1">
    <citation type="submission" date="2022-01" db="EMBL/GenBank/DDBJ databases">
        <authorList>
            <person name="King R."/>
        </authorList>
    </citation>
    <scope>NUCLEOTIDE SEQUENCE</scope>
</reference>